<sequence length="144" mass="16377">MLHLSAYCGSTSVRGPRVQQDTTSSLHTTVCISRHQVLLPTWSHVNARGSVLPGVDERSWEKDEEEGMNLVQISWKQLVRQFTSSWKPSARGRTARVVGTEWWNRGMSSEDTHSFLTHLVVRFEDAFTHNALINQGSGKEMRRV</sequence>
<reference evidence="1" key="1">
    <citation type="submission" date="2019-11" db="UniProtKB">
        <authorList>
            <consortium name="WormBaseParasite"/>
        </authorList>
    </citation>
    <scope>IDENTIFICATION</scope>
</reference>
<dbReference type="AlphaFoldDB" id="A0A5K3FNY2"/>
<accession>A0A5K3FNY2</accession>
<proteinExistence type="predicted"/>
<organism evidence="1">
    <name type="scientific">Mesocestoides corti</name>
    <name type="common">Flatworm</name>
    <dbReference type="NCBI Taxonomy" id="53468"/>
    <lineage>
        <taxon>Eukaryota</taxon>
        <taxon>Metazoa</taxon>
        <taxon>Spiralia</taxon>
        <taxon>Lophotrochozoa</taxon>
        <taxon>Platyhelminthes</taxon>
        <taxon>Cestoda</taxon>
        <taxon>Eucestoda</taxon>
        <taxon>Cyclophyllidea</taxon>
        <taxon>Mesocestoididae</taxon>
        <taxon>Mesocestoides</taxon>
    </lineage>
</organism>
<protein>
    <submittedName>
        <fullName evidence="1">Secreted protein</fullName>
    </submittedName>
</protein>
<dbReference type="WBParaSite" id="MCU_010026-RA">
    <property type="protein sequence ID" value="MCU_010026-RA"/>
    <property type="gene ID" value="MCU_010026"/>
</dbReference>
<evidence type="ECO:0000313" key="1">
    <source>
        <dbReference type="WBParaSite" id="MCU_010026-RA"/>
    </source>
</evidence>
<name>A0A5K3FNY2_MESCO</name>